<name>A0A4U7KSD7_9BASI</name>
<organism evidence="12 13">
    <name type="scientific">Sporisorium graminicola</name>
    <dbReference type="NCBI Taxonomy" id="280036"/>
    <lineage>
        <taxon>Eukaryota</taxon>
        <taxon>Fungi</taxon>
        <taxon>Dikarya</taxon>
        <taxon>Basidiomycota</taxon>
        <taxon>Ustilaginomycotina</taxon>
        <taxon>Ustilaginomycetes</taxon>
        <taxon>Ustilaginales</taxon>
        <taxon>Ustilaginaceae</taxon>
        <taxon>Sporisorium</taxon>
    </lineage>
</organism>
<dbReference type="PROSITE" id="PS50968">
    <property type="entry name" value="BIOTINYL_LIPOYL"/>
    <property type="match status" value="1"/>
</dbReference>
<keyword evidence="13" id="KW-1185">Reference proteome</keyword>
<dbReference type="PANTHER" id="PTHR48095">
    <property type="entry name" value="PYRUVATE CARBOXYLASE SUBUNIT A"/>
    <property type="match status" value="1"/>
</dbReference>
<evidence type="ECO:0000256" key="3">
    <source>
        <dbReference type="ARBA" id="ARBA00022741"/>
    </source>
</evidence>
<dbReference type="InterPro" id="IPR011764">
    <property type="entry name" value="Biotin_carboxylation_dom"/>
</dbReference>
<feature type="domain" description="CoA carboxyltransferase C-terminal" evidence="11">
    <location>
        <begin position="910"/>
        <end position="1160"/>
    </location>
</feature>
<dbReference type="PROSITE" id="PS50975">
    <property type="entry name" value="ATP_GRASP"/>
    <property type="match status" value="1"/>
</dbReference>
<keyword evidence="5" id="KW-0092">Biotin</keyword>
<dbReference type="InterPro" id="IPR011053">
    <property type="entry name" value="Single_hybrid_motif"/>
</dbReference>
<evidence type="ECO:0008006" key="14">
    <source>
        <dbReference type="Google" id="ProtNLM"/>
    </source>
</evidence>
<dbReference type="PANTHER" id="PTHR48095:SF2">
    <property type="entry name" value="BIOTIN CARBOXYLASE, CHLOROPLASTIC"/>
    <property type="match status" value="1"/>
</dbReference>
<dbReference type="GO" id="GO:0046872">
    <property type="term" value="F:metal ion binding"/>
    <property type="evidence" value="ECO:0007669"/>
    <property type="project" value="InterPro"/>
</dbReference>
<dbReference type="Pfam" id="PF02785">
    <property type="entry name" value="Biotin_carb_C"/>
    <property type="match status" value="1"/>
</dbReference>
<proteinExistence type="predicted"/>
<dbReference type="SMART" id="SM00878">
    <property type="entry name" value="Biotin_carb_C"/>
    <property type="match status" value="1"/>
</dbReference>
<dbReference type="InterPro" id="IPR005481">
    <property type="entry name" value="BC-like_N"/>
</dbReference>
<dbReference type="SUPFAM" id="SSF52096">
    <property type="entry name" value="ClpP/crotonase"/>
    <property type="match status" value="2"/>
</dbReference>
<dbReference type="RefSeq" id="XP_029739460.1">
    <property type="nucleotide sequence ID" value="XM_029884087.1"/>
</dbReference>
<dbReference type="PROSITE" id="PS00188">
    <property type="entry name" value="BIOTIN"/>
    <property type="match status" value="1"/>
</dbReference>
<dbReference type="AlphaFoldDB" id="A0A4U7KSD7"/>
<dbReference type="OrthoDB" id="196847at2759"/>
<dbReference type="SUPFAM" id="SSF56059">
    <property type="entry name" value="Glutathione synthetase ATP-binding domain-like"/>
    <property type="match status" value="1"/>
</dbReference>
<dbReference type="PROSITE" id="PS50989">
    <property type="entry name" value="COA_CT_CTER"/>
    <property type="match status" value="1"/>
</dbReference>
<keyword evidence="4 6" id="KW-0067">ATP-binding</keyword>
<evidence type="ECO:0000256" key="4">
    <source>
        <dbReference type="ARBA" id="ARBA00022840"/>
    </source>
</evidence>
<dbReference type="InterPro" id="IPR016185">
    <property type="entry name" value="PreATP-grasp_dom_sf"/>
</dbReference>
<dbReference type="GO" id="GO:0016874">
    <property type="term" value="F:ligase activity"/>
    <property type="evidence" value="ECO:0007669"/>
    <property type="project" value="UniProtKB-KW"/>
</dbReference>
<dbReference type="Pfam" id="PF01039">
    <property type="entry name" value="Carboxyl_trans"/>
    <property type="match status" value="1"/>
</dbReference>
<dbReference type="InterPro" id="IPR034733">
    <property type="entry name" value="AcCoA_carboxyl_beta"/>
</dbReference>
<dbReference type="Gene3D" id="3.30.470.20">
    <property type="entry name" value="ATP-grasp fold, B domain"/>
    <property type="match status" value="1"/>
</dbReference>
<protein>
    <recommendedName>
        <fullName evidence="14">Biotin carboxylase</fullName>
    </recommendedName>
</protein>
<evidence type="ECO:0000256" key="1">
    <source>
        <dbReference type="ARBA" id="ARBA00001953"/>
    </source>
</evidence>
<keyword evidence="3 6" id="KW-0547">Nucleotide-binding</keyword>
<feature type="domain" description="Lipoyl-binding" evidence="8">
    <location>
        <begin position="512"/>
        <end position="594"/>
    </location>
</feature>
<comment type="caution">
    <text evidence="12">The sequence shown here is derived from an EMBL/GenBank/DDBJ whole genome shotgun (WGS) entry which is preliminary data.</text>
</comment>
<feature type="region of interest" description="Disordered" evidence="7">
    <location>
        <begin position="493"/>
        <end position="514"/>
    </location>
</feature>
<dbReference type="InterPro" id="IPR001882">
    <property type="entry name" value="Biotin_BS"/>
</dbReference>
<dbReference type="SUPFAM" id="SSF52440">
    <property type="entry name" value="PreATP-grasp domain"/>
    <property type="match status" value="1"/>
</dbReference>
<dbReference type="Pfam" id="PF00289">
    <property type="entry name" value="Biotin_carb_N"/>
    <property type="match status" value="1"/>
</dbReference>
<dbReference type="InterPro" id="IPR051602">
    <property type="entry name" value="ACC_Biotin_Carboxylase"/>
</dbReference>
<dbReference type="PROSITE" id="PS50979">
    <property type="entry name" value="BC"/>
    <property type="match status" value="1"/>
</dbReference>
<dbReference type="SUPFAM" id="SSF51246">
    <property type="entry name" value="Rudiment single hybrid motif"/>
    <property type="match status" value="1"/>
</dbReference>
<dbReference type="GeneID" id="40726384"/>
<evidence type="ECO:0000313" key="12">
    <source>
        <dbReference type="EMBL" id="TKY87475.1"/>
    </source>
</evidence>
<evidence type="ECO:0000256" key="5">
    <source>
        <dbReference type="ARBA" id="ARBA00023267"/>
    </source>
</evidence>
<feature type="region of interest" description="Disordered" evidence="7">
    <location>
        <begin position="599"/>
        <end position="621"/>
    </location>
</feature>
<evidence type="ECO:0000259" key="10">
    <source>
        <dbReference type="PROSITE" id="PS50979"/>
    </source>
</evidence>
<feature type="domain" description="ATP-grasp" evidence="9">
    <location>
        <begin position="127"/>
        <end position="335"/>
    </location>
</feature>
<keyword evidence="2" id="KW-0436">Ligase</keyword>
<dbReference type="PROSITE" id="PS00867">
    <property type="entry name" value="CPSASE_2"/>
    <property type="match status" value="1"/>
</dbReference>
<comment type="cofactor">
    <cofactor evidence="1">
        <name>biotin</name>
        <dbReference type="ChEBI" id="CHEBI:57586"/>
    </cofactor>
</comment>
<gene>
    <name evidence="12" type="ORF">EX895_003489</name>
</gene>
<dbReference type="Gene3D" id="3.90.226.10">
    <property type="entry name" value="2-enoyl-CoA Hydratase, Chain A, domain 1"/>
    <property type="match status" value="2"/>
</dbReference>
<dbReference type="InterPro" id="IPR000089">
    <property type="entry name" value="Biotin_lipoyl"/>
</dbReference>
<dbReference type="EMBL" id="SRRM01000013">
    <property type="protein sequence ID" value="TKY87475.1"/>
    <property type="molecule type" value="Genomic_DNA"/>
</dbReference>
<dbReference type="InterPro" id="IPR005479">
    <property type="entry name" value="CPAse_ATP-bd"/>
</dbReference>
<dbReference type="KEGG" id="sgra:EX895_003489"/>
<dbReference type="Gene3D" id="2.40.50.100">
    <property type="match status" value="1"/>
</dbReference>
<dbReference type="Proteomes" id="UP000306050">
    <property type="component" value="Chromosome SGRAM_21"/>
</dbReference>
<dbReference type="InterPro" id="IPR011763">
    <property type="entry name" value="COA_CT_C"/>
</dbReference>
<dbReference type="GO" id="GO:0005524">
    <property type="term" value="F:ATP binding"/>
    <property type="evidence" value="ECO:0007669"/>
    <property type="project" value="UniProtKB-UniRule"/>
</dbReference>
<dbReference type="Pfam" id="PF00364">
    <property type="entry name" value="Biotin_lipoyl"/>
    <property type="match status" value="1"/>
</dbReference>
<evidence type="ECO:0000256" key="2">
    <source>
        <dbReference type="ARBA" id="ARBA00022598"/>
    </source>
</evidence>
<dbReference type="InterPro" id="IPR011761">
    <property type="entry name" value="ATP-grasp"/>
</dbReference>
<reference evidence="12 13" key="1">
    <citation type="submission" date="2019-05" db="EMBL/GenBank/DDBJ databases">
        <title>Sporisorium graminicola CBS 10092 draft sequencing and annotation.</title>
        <authorList>
            <person name="Solano-Gonzalez S."/>
            <person name="Caddick M.X."/>
            <person name="Darby A."/>
        </authorList>
    </citation>
    <scope>NUCLEOTIDE SEQUENCE [LARGE SCALE GENOMIC DNA]</scope>
    <source>
        <strain evidence="12 13">CBS 10092</strain>
    </source>
</reference>
<dbReference type="InterPro" id="IPR011054">
    <property type="entry name" value="Rudment_hybrid_motif"/>
</dbReference>
<evidence type="ECO:0000259" key="9">
    <source>
        <dbReference type="PROSITE" id="PS50975"/>
    </source>
</evidence>
<feature type="domain" description="Biotin carboxylation" evidence="10">
    <location>
        <begin position="2"/>
        <end position="479"/>
    </location>
</feature>
<accession>A0A4U7KSD7</accession>
<evidence type="ECO:0000256" key="6">
    <source>
        <dbReference type="PROSITE-ProRule" id="PRU00409"/>
    </source>
</evidence>
<evidence type="ECO:0000313" key="13">
    <source>
        <dbReference type="Proteomes" id="UP000306050"/>
    </source>
</evidence>
<evidence type="ECO:0000259" key="11">
    <source>
        <dbReference type="PROSITE" id="PS50989"/>
    </source>
</evidence>
<dbReference type="CDD" id="cd06850">
    <property type="entry name" value="biotinyl_domain"/>
    <property type="match status" value="1"/>
</dbReference>
<evidence type="ECO:0000256" key="7">
    <source>
        <dbReference type="SAM" id="MobiDB-lite"/>
    </source>
</evidence>
<dbReference type="Pfam" id="PF02786">
    <property type="entry name" value="CPSase_L_D2"/>
    <property type="match status" value="1"/>
</dbReference>
<dbReference type="InterPro" id="IPR005482">
    <property type="entry name" value="Biotin_COase_C"/>
</dbReference>
<evidence type="ECO:0000259" key="8">
    <source>
        <dbReference type="PROSITE" id="PS50968"/>
    </source>
</evidence>
<dbReference type="SUPFAM" id="SSF51230">
    <property type="entry name" value="Single hybrid motif"/>
    <property type="match status" value="1"/>
</dbReference>
<sequence>MQPKRILIANRGEIACRLIRTYRLFPVSPSTPAIQTVAVYTASEAKALHVALADSAHALEGDGPRAYLDRHAVVDAALRSACWGVAPGYGFLSEDAQFAGMCEEAGLVFLGPSSGQLARLGDKVVARALAKSLQVPVLEGTDASSSRDAALRDILAFAKGVPAGSKIILKAANGGGGRGIRVVPIPSHPDEVAKAVTAAYESCSREAQASFGDGTVYAERFLSNAKHVEVQVLGDGRGGVCHFWDRECSLQRRNQKLIEIAPAPHILPALRQSMLDAALALAHAVQLRSLATIEFLVDPTGFFFMEANPRIQVEHTITESVTAHDLVALQLLIGLGQTLTDIGLQNGTAAAPFPSKTAIQVRINAESFRAGTDETVPEQGEITALAWPLGANVRIETAAHPPHPALGSYRVNTLFDSLLAKVIVTAPSYGGAVAAAQRALDETSIAGVRTNVSFLKALLSDPQVQRGEQHIHTVQSGFKRFLELSNRFQADADAAQNRTATTREETPTKSAQVEAGMEQEGKHAVKSHLSGMVVKVSVEQGAKVLEGQELVVIEAMKMEHVIRADAACAGGVVHKVVVQQGAVVNASDVLFVIDTSTLQPHSTSSETKPAATAVEPAEDPSIARPELQELQHRRHMLTDCGRATAVAKRHARGYRTVRENISLLLDDASTLIEYGDLALAAQTQRYTPAALIAKTSGDGIVTGFGRIAGHTVALVLGDYMVLAGTQGYFHHLKLDRLLLAVLSHPAPVVLYAEGGGGRPGDTGFPVASGLHTPSFALMAQVSARGVPMVGVANGYVFAGNAALLGMCDVVIATRGGSVGLAEGSGGGEGEGKVGRTSIGMGGKAMIEAGGLGVVESEQIGPTNVHAVTGGVDIVVDDEDAAALMARKVVSFFTQARLDEQRWSYSHDVRLLRTCLPSVEERRRAFDMRRVITLLVDDSSFVELAPHWGKGMITGFARIKGQAVAILANDPTSPLGGAIDITAALKATRLLRLLSRTRATHLVSLCDTPGFMVGPEFERSATPGGSFRTFGDWFTAAAEFTQSGGRVVGLVLRRAFGLGAQAMLGGSTLSNSICASWPAGSLGSMSLEGAVQLSMKKQLAEVEDEAQRKRMADEAVEELYRRGRAINAASMGEIDTVLDPAETRDWLARVVGDVLGARWPTFRVRKDEGLGSHL</sequence>
<dbReference type="InterPro" id="IPR029045">
    <property type="entry name" value="ClpP/crotonase-like_dom_sf"/>
</dbReference>